<evidence type="ECO:0000256" key="2">
    <source>
        <dbReference type="SAM" id="Phobius"/>
    </source>
</evidence>
<feature type="transmembrane region" description="Helical" evidence="2">
    <location>
        <begin position="290"/>
        <end position="310"/>
    </location>
</feature>
<gene>
    <name evidence="4" type="ORF">SAMN05216267_102057</name>
</gene>
<feature type="chain" id="PRO_5038705556" evidence="3">
    <location>
        <begin position="40"/>
        <end position="319"/>
    </location>
</feature>
<dbReference type="EMBL" id="FODD01000020">
    <property type="protein sequence ID" value="SEO21918.1"/>
    <property type="molecule type" value="Genomic_DNA"/>
</dbReference>
<evidence type="ECO:0000313" key="5">
    <source>
        <dbReference type="Proteomes" id="UP000181951"/>
    </source>
</evidence>
<dbReference type="Proteomes" id="UP000181951">
    <property type="component" value="Unassembled WGS sequence"/>
</dbReference>
<keyword evidence="2" id="KW-0812">Transmembrane</keyword>
<dbReference type="AlphaFoldDB" id="A0A1H8MXE9"/>
<sequence>MSVVVSAPAMCRRRAALRVMVGSVALAGALGVPAAAAYADQGATPTPSVSDKGGSGQGPVTPAGVLVHTDALKGGLTAKVYRFGTTAPYYGADITKSGKLLGSLTAGSGHASSQTRVFDDVSVTLYGDGRVTSAADKGGSGQGPVTDTRCTVTHRQSIGAGTAALMTISPTGPSVLFQVAGETGVIPGLSLDRHHPKLPAGHFTAEILRPDSTRPQLLTNMEGGGHKAMITDFPRLPQGCHFDYTTTEGTSGTGTPTAAAPTATQQTNVVPKGSVAAGYQARDNAGHQTLLAVGGSAAALGAAGIAFVAVRRRRATTTR</sequence>
<evidence type="ECO:0000256" key="3">
    <source>
        <dbReference type="SAM" id="SignalP"/>
    </source>
</evidence>
<feature type="signal peptide" evidence="3">
    <location>
        <begin position="1"/>
        <end position="39"/>
    </location>
</feature>
<proteinExistence type="predicted"/>
<reference evidence="4 5" key="1">
    <citation type="submission" date="2016-10" db="EMBL/GenBank/DDBJ databases">
        <authorList>
            <person name="de Groot N.N."/>
        </authorList>
    </citation>
    <scope>NUCLEOTIDE SEQUENCE [LARGE SCALE GENOMIC DNA]</scope>
    <source>
        <strain evidence="4 5">CGMCC 4.2026</strain>
    </source>
</reference>
<organism evidence="4 5">
    <name type="scientific">Actinacidiphila rubida</name>
    <dbReference type="NCBI Taxonomy" id="310780"/>
    <lineage>
        <taxon>Bacteria</taxon>
        <taxon>Bacillati</taxon>
        <taxon>Actinomycetota</taxon>
        <taxon>Actinomycetes</taxon>
        <taxon>Kitasatosporales</taxon>
        <taxon>Streptomycetaceae</taxon>
        <taxon>Actinacidiphila</taxon>
    </lineage>
</organism>
<name>A0A1H8MXE9_9ACTN</name>
<keyword evidence="2" id="KW-0472">Membrane</keyword>
<feature type="region of interest" description="Disordered" evidence="1">
    <location>
        <begin position="245"/>
        <end position="264"/>
    </location>
</feature>
<keyword evidence="2" id="KW-1133">Transmembrane helix</keyword>
<accession>A0A1H8MXE9</accession>
<protein>
    <submittedName>
        <fullName evidence="4">Uncharacterized protein</fullName>
    </submittedName>
</protein>
<keyword evidence="3" id="KW-0732">Signal</keyword>
<evidence type="ECO:0000313" key="4">
    <source>
        <dbReference type="EMBL" id="SEO21918.1"/>
    </source>
</evidence>
<keyword evidence="5" id="KW-1185">Reference proteome</keyword>
<evidence type="ECO:0000256" key="1">
    <source>
        <dbReference type="SAM" id="MobiDB-lite"/>
    </source>
</evidence>